<proteinExistence type="predicted"/>
<dbReference type="Proteomes" id="UP001597340">
    <property type="component" value="Unassembled WGS sequence"/>
</dbReference>
<evidence type="ECO:0000313" key="3">
    <source>
        <dbReference type="EMBL" id="MFD1459872.1"/>
    </source>
</evidence>
<accession>A0ABW4D5D3</accession>
<dbReference type="EMBL" id="JBHTNZ010000001">
    <property type="protein sequence ID" value="MFD1459872.1"/>
    <property type="molecule type" value="Genomic_DNA"/>
</dbReference>
<feature type="domain" description="AraC-type arabinose-binding/dimerisation" evidence="2">
    <location>
        <begin position="10"/>
        <end position="62"/>
    </location>
</feature>
<dbReference type="Pfam" id="PF02311">
    <property type="entry name" value="AraC_binding"/>
    <property type="match status" value="1"/>
</dbReference>
<sequence>MLSKHHRFADMPLHNHDFIEMNYMYSGKCRQMIDGKEIGLEQGQICIIDTHVPHSIYALGENDILVNLHIEYKFPMNHLAPLATIV</sequence>
<keyword evidence="4" id="KW-1185">Reference proteome</keyword>
<keyword evidence="1" id="KW-0238">DNA-binding</keyword>
<dbReference type="RefSeq" id="WP_229522740.1">
    <property type="nucleotide sequence ID" value="NZ_JAFFQR010000008.1"/>
</dbReference>
<evidence type="ECO:0000259" key="2">
    <source>
        <dbReference type="Pfam" id="PF02311"/>
    </source>
</evidence>
<name>A0ABW4D5D3_9BACL</name>
<reference evidence="4" key="1">
    <citation type="journal article" date="2019" name="Int. J. Syst. Evol. Microbiol.">
        <title>The Global Catalogue of Microorganisms (GCM) 10K type strain sequencing project: providing services to taxonomists for standard genome sequencing and annotation.</title>
        <authorList>
            <consortium name="The Broad Institute Genomics Platform"/>
            <consortium name="The Broad Institute Genome Sequencing Center for Infectious Disease"/>
            <person name="Wu L."/>
            <person name="Ma J."/>
        </authorList>
    </citation>
    <scope>NUCLEOTIDE SEQUENCE [LARGE SCALE GENOMIC DNA]</scope>
    <source>
        <strain evidence="4">CCM 9147</strain>
    </source>
</reference>
<dbReference type="InterPro" id="IPR014710">
    <property type="entry name" value="RmlC-like_jellyroll"/>
</dbReference>
<dbReference type="Gene3D" id="2.60.120.10">
    <property type="entry name" value="Jelly Rolls"/>
    <property type="match status" value="1"/>
</dbReference>
<dbReference type="InterPro" id="IPR011051">
    <property type="entry name" value="RmlC_Cupin_sf"/>
</dbReference>
<protein>
    <submittedName>
        <fullName evidence="3">AraC family ligand binding domain-containing protein</fullName>
    </submittedName>
</protein>
<evidence type="ECO:0000256" key="1">
    <source>
        <dbReference type="ARBA" id="ARBA00023125"/>
    </source>
</evidence>
<organism evidence="3 4">
    <name type="scientific">Paenibacillus farraposensis</name>
    <dbReference type="NCBI Taxonomy" id="2807095"/>
    <lineage>
        <taxon>Bacteria</taxon>
        <taxon>Bacillati</taxon>
        <taxon>Bacillota</taxon>
        <taxon>Bacilli</taxon>
        <taxon>Bacillales</taxon>
        <taxon>Paenibacillaceae</taxon>
        <taxon>Paenibacillus</taxon>
    </lineage>
</organism>
<comment type="caution">
    <text evidence="3">The sequence shown here is derived from an EMBL/GenBank/DDBJ whole genome shotgun (WGS) entry which is preliminary data.</text>
</comment>
<gene>
    <name evidence="3" type="ORF">ACFQ5D_00015</name>
</gene>
<evidence type="ECO:0000313" key="4">
    <source>
        <dbReference type="Proteomes" id="UP001597340"/>
    </source>
</evidence>
<dbReference type="InterPro" id="IPR003313">
    <property type="entry name" value="AraC-bd"/>
</dbReference>
<dbReference type="SUPFAM" id="SSF51182">
    <property type="entry name" value="RmlC-like cupins"/>
    <property type="match status" value="1"/>
</dbReference>